<proteinExistence type="predicted"/>
<evidence type="ECO:0000313" key="1">
    <source>
        <dbReference type="EMBL" id="KAG9470516.1"/>
    </source>
</evidence>
<dbReference type="OrthoDB" id="9908284at2759"/>
<gene>
    <name evidence="1" type="ORF">GDO78_017538</name>
</gene>
<organism evidence="1 2">
    <name type="scientific">Eleutherodactylus coqui</name>
    <name type="common">Puerto Rican coqui</name>
    <dbReference type="NCBI Taxonomy" id="57060"/>
    <lineage>
        <taxon>Eukaryota</taxon>
        <taxon>Metazoa</taxon>
        <taxon>Chordata</taxon>
        <taxon>Craniata</taxon>
        <taxon>Vertebrata</taxon>
        <taxon>Euteleostomi</taxon>
        <taxon>Amphibia</taxon>
        <taxon>Batrachia</taxon>
        <taxon>Anura</taxon>
        <taxon>Neobatrachia</taxon>
        <taxon>Hyloidea</taxon>
        <taxon>Eleutherodactylidae</taxon>
        <taxon>Eleutherodactylinae</taxon>
        <taxon>Eleutherodactylus</taxon>
        <taxon>Eleutherodactylus</taxon>
    </lineage>
</organism>
<dbReference type="Proteomes" id="UP000770717">
    <property type="component" value="Unassembled WGS sequence"/>
</dbReference>
<dbReference type="EMBL" id="WNTK01000268">
    <property type="protein sequence ID" value="KAG9470516.1"/>
    <property type="molecule type" value="Genomic_DNA"/>
</dbReference>
<dbReference type="AlphaFoldDB" id="A0A8J6EKB4"/>
<reference evidence="1" key="1">
    <citation type="thesis" date="2020" institute="ProQuest LLC" country="789 East Eisenhower Parkway, Ann Arbor, MI, USA">
        <title>Comparative Genomics and Chromosome Evolution.</title>
        <authorList>
            <person name="Mudd A.B."/>
        </authorList>
    </citation>
    <scope>NUCLEOTIDE SEQUENCE</scope>
    <source>
        <strain evidence="1">HN-11 Male</strain>
        <tissue evidence="1">Kidney and liver</tissue>
    </source>
</reference>
<keyword evidence="2" id="KW-1185">Reference proteome</keyword>
<comment type="caution">
    <text evidence="1">The sequence shown here is derived from an EMBL/GenBank/DDBJ whole genome shotgun (WGS) entry which is preliminary data.</text>
</comment>
<evidence type="ECO:0000313" key="2">
    <source>
        <dbReference type="Proteomes" id="UP000770717"/>
    </source>
</evidence>
<name>A0A8J6EKB4_ELECQ</name>
<protein>
    <submittedName>
        <fullName evidence="1">Uncharacterized protein</fullName>
    </submittedName>
</protein>
<sequence length="100" mass="11132">MVESIFNLTLEILFRLTGEDYTVVKKTSSDGCQAPVSDGWGRPLSPITGSLPHPLILKKINEQKILELTNKMIELLTGEVTLLGMLGHYTVTLWRYNVSG</sequence>
<accession>A0A8J6EKB4</accession>